<organism evidence="2 3">
    <name type="scientific">Dioszegia hungarica</name>
    <dbReference type="NCBI Taxonomy" id="4972"/>
    <lineage>
        <taxon>Eukaryota</taxon>
        <taxon>Fungi</taxon>
        <taxon>Dikarya</taxon>
        <taxon>Basidiomycota</taxon>
        <taxon>Agaricomycotina</taxon>
        <taxon>Tremellomycetes</taxon>
        <taxon>Tremellales</taxon>
        <taxon>Bulleribasidiaceae</taxon>
        <taxon>Dioszegia</taxon>
    </lineage>
</organism>
<comment type="caution">
    <text evidence="2">The sequence shown here is derived from an EMBL/GenBank/DDBJ whole genome shotgun (WGS) entry which is preliminary data.</text>
</comment>
<dbReference type="RefSeq" id="XP_052942501.1">
    <property type="nucleotide sequence ID" value="XM_053088056.1"/>
</dbReference>
<proteinExistence type="predicted"/>
<keyword evidence="3" id="KW-1185">Reference proteome</keyword>
<evidence type="ECO:0000313" key="3">
    <source>
        <dbReference type="Proteomes" id="UP001164286"/>
    </source>
</evidence>
<reference evidence="2" key="1">
    <citation type="journal article" date="2022" name="G3 (Bethesda)">
        <title>High quality genome of the basidiomycete yeast Dioszegia hungarica PDD-24b-2 isolated from cloud water.</title>
        <authorList>
            <person name="Jarrige D."/>
            <person name="Haridas S."/>
            <person name="Bleykasten-Grosshans C."/>
            <person name="Joly M."/>
            <person name="Nadalig T."/>
            <person name="Sancelme M."/>
            <person name="Vuilleumier S."/>
            <person name="Grigoriev I.V."/>
            <person name="Amato P."/>
            <person name="Bringel F."/>
        </authorList>
    </citation>
    <scope>NUCLEOTIDE SEQUENCE</scope>
    <source>
        <strain evidence="2">PDD-24b-2</strain>
    </source>
</reference>
<name>A0AA38H4X1_9TREE</name>
<evidence type="ECO:0000313" key="2">
    <source>
        <dbReference type="EMBL" id="KAI9632724.1"/>
    </source>
</evidence>
<gene>
    <name evidence="2" type="ORF">MKK02DRAFT_30468</name>
</gene>
<dbReference type="GeneID" id="77727261"/>
<protein>
    <submittedName>
        <fullName evidence="2">Uncharacterized protein</fullName>
    </submittedName>
</protein>
<dbReference type="EMBL" id="JAKWFO010000014">
    <property type="protein sequence ID" value="KAI9632724.1"/>
    <property type="molecule type" value="Genomic_DNA"/>
</dbReference>
<sequence>MSTVPRARWVQALISVIETAGQETFSNSPRILRALRQYLAASLNTRGCRSPSALVHESAGSASSSGWMLALKRMADLKSAWHPLDKNTAHTSPIIKRALSFGKQSWADQHHDDSAEPLASTDGSPLDAECDGDAPEPCSSANTVHIDDYPSTSETAGPDEPRVITTLYLPDAFKTLLPRLGRTQSFPRPPTTSAAGLLLCGASSYMPSLDSVGTDYSRISRLFIAGY</sequence>
<accession>A0AA38H4X1</accession>
<evidence type="ECO:0000256" key="1">
    <source>
        <dbReference type="SAM" id="MobiDB-lite"/>
    </source>
</evidence>
<dbReference type="AlphaFoldDB" id="A0AA38H4X1"/>
<feature type="region of interest" description="Disordered" evidence="1">
    <location>
        <begin position="106"/>
        <end position="161"/>
    </location>
</feature>
<dbReference type="Proteomes" id="UP001164286">
    <property type="component" value="Unassembled WGS sequence"/>
</dbReference>